<dbReference type="Proteomes" id="UP000266861">
    <property type="component" value="Unassembled WGS sequence"/>
</dbReference>
<name>A0A397IIS6_9GLOM</name>
<protein>
    <submittedName>
        <fullName evidence="1">Uncharacterized protein</fullName>
    </submittedName>
</protein>
<comment type="caution">
    <text evidence="1">The sequence shown here is derived from an EMBL/GenBank/DDBJ whole genome shotgun (WGS) entry which is preliminary data.</text>
</comment>
<dbReference type="AlphaFoldDB" id="A0A397IIS6"/>
<evidence type="ECO:0000313" key="2">
    <source>
        <dbReference type="Proteomes" id="UP000266861"/>
    </source>
</evidence>
<accession>A0A397IIS6</accession>
<dbReference type="EMBL" id="PQFF01000210">
    <property type="protein sequence ID" value="RHZ74128.1"/>
    <property type="molecule type" value="Genomic_DNA"/>
</dbReference>
<evidence type="ECO:0000313" key="1">
    <source>
        <dbReference type="EMBL" id="RHZ74128.1"/>
    </source>
</evidence>
<proteinExistence type="predicted"/>
<keyword evidence="2" id="KW-1185">Reference proteome</keyword>
<dbReference type="OrthoDB" id="2380463at2759"/>
<gene>
    <name evidence="1" type="ORF">Glove_227g91</name>
</gene>
<reference evidence="1 2" key="1">
    <citation type="submission" date="2018-08" db="EMBL/GenBank/DDBJ databases">
        <title>Genome and evolution of the arbuscular mycorrhizal fungus Diversispora epigaea (formerly Glomus versiforme) and its bacterial endosymbionts.</title>
        <authorList>
            <person name="Sun X."/>
            <person name="Fei Z."/>
            <person name="Harrison M."/>
        </authorList>
    </citation>
    <scope>NUCLEOTIDE SEQUENCE [LARGE SCALE GENOMIC DNA]</scope>
    <source>
        <strain evidence="1 2">IT104</strain>
    </source>
</reference>
<sequence length="287" mass="33698">MHQKEDLKRQIKDLQGKYPNHEIISSKILVQASITKDFKVYWNEFTKEMSQRLFFPTKTSSVTTDYTCSPNYFWPESIISKCTKLIAGTDSTALFVVGENEKRTTIKTETKQIEIKKKLKNIKFLSEINNDPDFSKDVITQVIMNIFKVNIFPSEKNLKETKSIIKKSFPDIYKLMDLQYYSNLFKKIKTKLLEKLRGMQGEIVSWVKLAIFEIFEKSQLPCIDFQSSSAEINSWKSKKKISNIYITWNVTIAQLFLNPKKLQKKLLLKPEDEELEVKETTEKKFKE</sequence>
<organism evidence="1 2">
    <name type="scientific">Diversispora epigaea</name>
    <dbReference type="NCBI Taxonomy" id="1348612"/>
    <lineage>
        <taxon>Eukaryota</taxon>
        <taxon>Fungi</taxon>
        <taxon>Fungi incertae sedis</taxon>
        <taxon>Mucoromycota</taxon>
        <taxon>Glomeromycotina</taxon>
        <taxon>Glomeromycetes</taxon>
        <taxon>Diversisporales</taxon>
        <taxon>Diversisporaceae</taxon>
        <taxon>Diversispora</taxon>
    </lineage>
</organism>